<dbReference type="Gene3D" id="2.60.40.10">
    <property type="entry name" value="Immunoglobulins"/>
    <property type="match status" value="4"/>
</dbReference>
<dbReference type="InterPro" id="IPR003599">
    <property type="entry name" value="Ig_sub"/>
</dbReference>
<dbReference type="Proteomes" id="UP000007267">
    <property type="component" value="Unassembled WGS sequence"/>
</dbReference>
<feature type="domain" description="Ig-like" evidence="5">
    <location>
        <begin position="321"/>
        <end position="354"/>
    </location>
</feature>
<organism evidence="6 7">
    <name type="scientific">Pelodiscus sinensis</name>
    <name type="common">Chinese softshell turtle</name>
    <name type="synonym">Trionyx sinensis</name>
    <dbReference type="NCBI Taxonomy" id="13735"/>
    <lineage>
        <taxon>Eukaryota</taxon>
        <taxon>Metazoa</taxon>
        <taxon>Chordata</taxon>
        <taxon>Craniata</taxon>
        <taxon>Vertebrata</taxon>
        <taxon>Euteleostomi</taxon>
        <taxon>Archelosauria</taxon>
        <taxon>Testudinata</taxon>
        <taxon>Testudines</taxon>
        <taxon>Cryptodira</taxon>
        <taxon>Trionychia</taxon>
        <taxon>Trionychidae</taxon>
        <taxon>Pelodiscus</taxon>
    </lineage>
</organism>
<dbReference type="PANTHER" id="PTHR12080:SF18">
    <property type="entry name" value="SLAM FAMILY MEMBER 9"/>
    <property type="match status" value="1"/>
</dbReference>
<evidence type="ECO:0000256" key="3">
    <source>
        <dbReference type="ARBA" id="ARBA00023136"/>
    </source>
</evidence>
<dbReference type="GeneTree" id="ENSGT01030000234540"/>
<reference evidence="7" key="1">
    <citation type="submission" date="2011-10" db="EMBL/GenBank/DDBJ databases">
        <authorList>
            <consortium name="Soft-shell Turtle Genome Consortium"/>
        </authorList>
    </citation>
    <scope>NUCLEOTIDE SEQUENCE [LARGE SCALE GENOMIC DNA]</scope>
    <source>
        <strain evidence="7">Daiwa-1</strain>
    </source>
</reference>
<dbReference type="InterPro" id="IPR007110">
    <property type="entry name" value="Ig-like_dom"/>
</dbReference>
<accession>K7G740</accession>
<dbReference type="EMBL" id="AGCU01065551">
    <property type="status" value="NOT_ANNOTATED_CDS"/>
    <property type="molecule type" value="Genomic_DNA"/>
</dbReference>
<protein>
    <recommendedName>
        <fullName evidence="5">Ig-like domain-containing protein</fullName>
    </recommendedName>
</protein>
<reference evidence="6" key="3">
    <citation type="submission" date="2025-08" db="UniProtKB">
        <authorList>
            <consortium name="Ensembl"/>
        </authorList>
    </citation>
    <scope>IDENTIFICATION</scope>
</reference>
<reference evidence="7" key="2">
    <citation type="journal article" date="2013" name="Nat. Genet.">
        <title>The draft genomes of soft-shell turtle and green sea turtle yield insights into the development and evolution of the turtle-specific body plan.</title>
        <authorList>
            <person name="Wang Z."/>
            <person name="Pascual-Anaya J."/>
            <person name="Zadissa A."/>
            <person name="Li W."/>
            <person name="Niimura Y."/>
            <person name="Huang Z."/>
            <person name="Li C."/>
            <person name="White S."/>
            <person name="Xiong Z."/>
            <person name="Fang D."/>
            <person name="Wang B."/>
            <person name="Ming Y."/>
            <person name="Chen Y."/>
            <person name="Zheng Y."/>
            <person name="Kuraku S."/>
            <person name="Pignatelli M."/>
            <person name="Herrero J."/>
            <person name="Beal K."/>
            <person name="Nozawa M."/>
            <person name="Li Q."/>
            <person name="Wang J."/>
            <person name="Zhang H."/>
            <person name="Yu L."/>
            <person name="Shigenobu S."/>
            <person name="Wang J."/>
            <person name="Liu J."/>
            <person name="Flicek P."/>
            <person name="Searle S."/>
            <person name="Wang J."/>
            <person name="Kuratani S."/>
            <person name="Yin Y."/>
            <person name="Aken B."/>
            <person name="Zhang G."/>
            <person name="Irie N."/>
        </authorList>
    </citation>
    <scope>NUCLEOTIDE SEQUENCE [LARGE SCALE GENOMIC DNA]</scope>
    <source>
        <strain evidence="7">Daiwa-1</strain>
    </source>
</reference>
<dbReference type="eggNOG" id="ENOG502S7N7">
    <property type="taxonomic scope" value="Eukaryota"/>
</dbReference>
<dbReference type="Pfam" id="PF11465">
    <property type="entry name" value="Receptor_2B4"/>
    <property type="match status" value="1"/>
</dbReference>
<comment type="subcellular location">
    <subcellularLocation>
        <location evidence="1">Membrane</location>
    </subcellularLocation>
</comment>
<evidence type="ECO:0000259" key="5">
    <source>
        <dbReference type="PROSITE" id="PS50835"/>
    </source>
</evidence>
<dbReference type="STRING" id="13735.ENSPSIP00000016101"/>
<dbReference type="GO" id="GO:0002323">
    <property type="term" value="P:natural killer cell activation involved in immune response"/>
    <property type="evidence" value="ECO:0007669"/>
    <property type="project" value="TreeGrafter"/>
</dbReference>
<reference evidence="6" key="4">
    <citation type="submission" date="2025-09" db="UniProtKB">
        <authorList>
            <consortium name="Ensembl"/>
        </authorList>
    </citation>
    <scope>IDENTIFICATION</scope>
</reference>
<proteinExistence type="predicted"/>
<dbReference type="PANTHER" id="PTHR12080">
    <property type="entry name" value="SIGNALING LYMPHOCYTIC ACTIVATION MOLECULE"/>
    <property type="match status" value="1"/>
</dbReference>
<dbReference type="Ensembl" id="ENSPSIT00000016177.1">
    <property type="protein sequence ID" value="ENSPSIP00000016101.1"/>
    <property type="gene ID" value="ENSPSIG00000014310.1"/>
</dbReference>
<evidence type="ECO:0000313" key="6">
    <source>
        <dbReference type="Ensembl" id="ENSPSIP00000016101.1"/>
    </source>
</evidence>
<name>K7G740_PELSI</name>
<dbReference type="AlphaFoldDB" id="K7G740"/>
<evidence type="ECO:0000256" key="1">
    <source>
        <dbReference type="ARBA" id="ARBA00004370"/>
    </source>
</evidence>
<dbReference type="InterPro" id="IPR013783">
    <property type="entry name" value="Ig-like_fold"/>
</dbReference>
<keyword evidence="7" id="KW-1185">Reference proteome</keyword>
<evidence type="ECO:0000313" key="7">
    <source>
        <dbReference type="Proteomes" id="UP000007267"/>
    </source>
</evidence>
<sequence length="354" mass="37962">PAAGAFGEESGPTRLNGAQGESVTFALVVPRGSRVDSVAWNGKSIIAIVTPGEPAPLRVIHTHYRDRLRVPDGSYSLQVTDLRPEDTGTYTAQIATQGSPDPIFRRFALRVYKRLAESDITVTPVLGSVNTVNGTCSITLNCTVQGAGEDVNCTWNQTEAGTVISTGASIHISHRLGDEGASVTCTARNPVSSSSRSVSLQDVCAEPPGCREMDVAAIAGESVQLQPVTWPESWVKISWEVTLDSGETYRLLTANKGEAPHLRSVLHFASRVTLHPENLSLQIDPVNKSDRGLYALEITAAGGRVDRTTFRVSVFERVRQPNLTVLSAHTQHGQCNLTLSCSVPGADAVTYSWS</sequence>
<dbReference type="PROSITE" id="PS50835">
    <property type="entry name" value="IG_LIKE"/>
    <property type="match status" value="2"/>
</dbReference>
<dbReference type="OMA" id="TVTYSWT"/>
<dbReference type="InterPro" id="IPR024303">
    <property type="entry name" value="NK_rcpt_2B4_Ig_dom"/>
</dbReference>
<dbReference type="SMART" id="SM00409">
    <property type="entry name" value="IG"/>
    <property type="match status" value="3"/>
</dbReference>
<dbReference type="SUPFAM" id="SSF48726">
    <property type="entry name" value="Immunoglobulin"/>
    <property type="match status" value="3"/>
</dbReference>
<dbReference type="GO" id="GO:0042288">
    <property type="term" value="F:MHC class I protein binding"/>
    <property type="evidence" value="ECO:0007669"/>
    <property type="project" value="TreeGrafter"/>
</dbReference>
<dbReference type="InterPro" id="IPR015631">
    <property type="entry name" value="CD2/SLAM_rcpt"/>
</dbReference>
<keyword evidence="4" id="KW-0325">Glycoprotein</keyword>
<feature type="domain" description="Ig-like" evidence="5">
    <location>
        <begin position="124"/>
        <end position="199"/>
    </location>
</feature>
<keyword evidence="2" id="KW-0732">Signal</keyword>
<dbReference type="GO" id="GO:0009897">
    <property type="term" value="C:external side of plasma membrane"/>
    <property type="evidence" value="ECO:0007669"/>
    <property type="project" value="TreeGrafter"/>
</dbReference>
<dbReference type="InterPro" id="IPR036179">
    <property type="entry name" value="Ig-like_dom_sf"/>
</dbReference>
<dbReference type="EMBL" id="AGCU01065552">
    <property type="status" value="NOT_ANNOTATED_CDS"/>
    <property type="molecule type" value="Genomic_DNA"/>
</dbReference>
<evidence type="ECO:0000256" key="4">
    <source>
        <dbReference type="ARBA" id="ARBA00023180"/>
    </source>
</evidence>
<evidence type="ECO:0000256" key="2">
    <source>
        <dbReference type="ARBA" id="ARBA00022729"/>
    </source>
</evidence>
<dbReference type="HOGENOM" id="CLU_055751_0_0_1"/>
<keyword evidence="3" id="KW-0472">Membrane</keyword>